<organism evidence="1 2">
    <name type="scientific">Xenoophorus captivus</name>
    <dbReference type="NCBI Taxonomy" id="1517983"/>
    <lineage>
        <taxon>Eukaryota</taxon>
        <taxon>Metazoa</taxon>
        <taxon>Chordata</taxon>
        <taxon>Craniata</taxon>
        <taxon>Vertebrata</taxon>
        <taxon>Euteleostomi</taxon>
        <taxon>Actinopterygii</taxon>
        <taxon>Neopterygii</taxon>
        <taxon>Teleostei</taxon>
        <taxon>Neoteleostei</taxon>
        <taxon>Acanthomorphata</taxon>
        <taxon>Ovalentaria</taxon>
        <taxon>Atherinomorphae</taxon>
        <taxon>Cyprinodontiformes</taxon>
        <taxon>Goodeidae</taxon>
        <taxon>Xenoophorus</taxon>
    </lineage>
</organism>
<comment type="caution">
    <text evidence="1">The sequence shown here is derived from an EMBL/GenBank/DDBJ whole genome shotgun (WGS) entry which is preliminary data.</text>
</comment>
<dbReference type="Proteomes" id="UP001434883">
    <property type="component" value="Unassembled WGS sequence"/>
</dbReference>
<dbReference type="EMBL" id="JAHRIN010011786">
    <property type="protein sequence ID" value="MEQ2195653.1"/>
    <property type="molecule type" value="Genomic_DNA"/>
</dbReference>
<evidence type="ECO:0000313" key="2">
    <source>
        <dbReference type="Proteomes" id="UP001434883"/>
    </source>
</evidence>
<name>A0ABV0QJC4_9TELE</name>
<sequence>MSLLSLPALHIQRLNYPHSFSASSRFSSSVILYLAPSISPANLTSLPVPAEKRFSTARYWDDVLRANCICCVPYMACGKLQAELCMAFLQPLLFLFVIIYKVQICGVQDYNCTADKLSHLRCRSLQLLQSYNGTLFLSSE</sequence>
<reference evidence="1 2" key="1">
    <citation type="submission" date="2021-06" db="EMBL/GenBank/DDBJ databases">
        <authorList>
            <person name="Palmer J.M."/>
        </authorList>
    </citation>
    <scope>NUCLEOTIDE SEQUENCE [LARGE SCALE GENOMIC DNA]</scope>
    <source>
        <strain evidence="1 2">XC_2019</strain>
        <tissue evidence="1">Muscle</tissue>
    </source>
</reference>
<keyword evidence="2" id="KW-1185">Reference proteome</keyword>
<accession>A0ABV0QJC4</accession>
<proteinExistence type="predicted"/>
<evidence type="ECO:0000313" key="1">
    <source>
        <dbReference type="EMBL" id="MEQ2195653.1"/>
    </source>
</evidence>
<protein>
    <submittedName>
        <fullName evidence="1">Uncharacterized protein</fullName>
    </submittedName>
</protein>
<gene>
    <name evidence="1" type="ORF">XENOCAPTIV_016297</name>
</gene>